<proteinExistence type="predicted"/>
<keyword evidence="1" id="KW-0732">Signal</keyword>
<feature type="chain" id="PRO_5022086703" description="Ice-binding protein C-terminal domain-containing protein" evidence="1">
    <location>
        <begin position="22"/>
        <end position="317"/>
    </location>
</feature>
<dbReference type="InterPro" id="IPR013424">
    <property type="entry name" value="Ice-binding_C"/>
</dbReference>
<reference evidence="3 4" key="1">
    <citation type="submission" date="2019-02" db="EMBL/GenBank/DDBJ databases">
        <title>Deep-cultivation of Planctomycetes and their phenomic and genomic characterization uncovers novel biology.</title>
        <authorList>
            <person name="Wiegand S."/>
            <person name="Jogler M."/>
            <person name="Boedeker C."/>
            <person name="Pinto D."/>
            <person name="Vollmers J."/>
            <person name="Rivas-Marin E."/>
            <person name="Kohn T."/>
            <person name="Peeters S.H."/>
            <person name="Heuer A."/>
            <person name="Rast P."/>
            <person name="Oberbeckmann S."/>
            <person name="Bunk B."/>
            <person name="Jeske O."/>
            <person name="Meyerdierks A."/>
            <person name="Storesund J.E."/>
            <person name="Kallscheuer N."/>
            <person name="Luecker S."/>
            <person name="Lage O.M."/>
            <person name="Pohl T."/>
            <person name="Merkel B.J."/>
            <person name="Hornburger P."/>
            <person name="Mueller R.-W."/>
            <person name="Bruemmer F."/>
            <person name="Labrenz M."/>
            <person name="Spormann A.M."/>
            <person name="Op den Camp H."/>
            <person name="Overmann J."/>
            <person name="Amann R."/>
            <person name="Jetten M.S.M."/>
            <person name="Mascher T."/>
            <person name="Medema M.H."/>
            <person name="Devos D.P."/>
            <person name="Kaster A.-K."/>
            <person name="Ovreas L."/>
            <person name="Rohde M."/>
            <person name="Galperin M.Y."/>
            <person name="Jogler C."/>
        </authorList>
    </citation>
    <scope>NUCLEOTIDE SEQUENCE [LARGE SCALE GENOMIC DNA]</scope>
    <source>
        <strain evidence="3 4">Spa11</strain>
    </source>
</reference>
<evidence type="ECO:0000259" key="2">
    <source>
        <dbReference type="Pfam" id="PF07589"/>
    </source>
</evidence>
<dbReference type="Pfam" id="PF07589">
    <property type="entry name" value="PEP-CTERM"/>
    <property type="match status" value="1"/>
</dbReference>
<dbReference type="EMBL" id="CP036349">
    <property type="protein sequence ID" value="QDV76205.1"/>
    <property type="molecule type" value="Genomic_DNA"/>
</dbReference>
<evidence type="ECO:0000313" key="3">
    <source>
        <dbReference type="EMBL" id="QDV76205.1"/>
    </source>
</evidence>
<dbReference type="Proteomes" id="UP000316426">
    <property type="component" value="Chromosome"/>
</dbReference>
<evidence type="ECO:0000313" key="4">
    <source>
        <dbReference type="Proteomes" id="UP000316426"/>
    </source>
</evidence>
<protein>
    <recommendedName>
        <fullName evidence="2">Ice-binding protein C-terminal domain-containing protein</fullName>
    </recommendedName>
</protein>
<dbReference type="RefSeq" id="WP_145116664.1">
    <property type="nucleotide sequence ID" value="NZ_CP036349.1"/>
</dbReference>
<accession>A0A518KEI2</accession>
<feature type="domain" description="Ice-binding protein C-terminal" evidence="2">
    <location>
        <begin position="294"/>
        <end position="316"/>
    </location>
</feature>
<evidence type="ECO:0000256" key="1">
    <source>
        <dbReference type="SAM" id="SignalP"/>
    </source>
</evidence>
<dbReference type="AlphaFoldDB" id="A0A518KEI2"/>
<gene>
    <name evidence="3" type="ORF">Spa11_44300</name>
</gene>
<dbReference type="NCBIfam" id="TIGR02595">
    <property type="entry name" value="PEP_CTERM"/>
    <property type="match status" value="1"/>
</dbReference>
<name>A0A518KEI2_9BACT</name>
<keyword evidence="4" id="KW-1185">Reference proteome</keyword>
<dbReference type="KEGG" id="bmei:Spa11_44300"/>
<organism evidence="3 4">
    <name type="scientific">Botrimarina mediterranea</name>
    <dbReference type="NCBI Taxonomy" id="2528022"/>
    <lineage>
        <taxon>Bacteria</taxon>
        <taxon>Pseudomonadati</taxon>
        <taxon>Planctomycetota</taxon>
        <taxon>Planctomycetia</taxon>
        <taxon>Pirellulales</taxon>
        <taxon>Lacipirellulaceae</taxon>
        <taxon>Botrimarina</taxon>
    </lineage>
</organism>
<sequence precursor="true">MKATSFAAFAAALAIPLVSSAAVLFSEDFDVDPTANWTVNDSGLSDILADFNYDYSAIGVPAAPGGSSTTGLRMTANNSGGVFSGFSVSPTGQSFAGNYKVEFDMWQNYVGPVGPGGSGTTQLSSFGVGTNGATAIWPGSSPKESVGFSVTLDGGSAADFRVYTSAVSTGHLDGDPVYASASRNGNDAYYTTPFPGGVSAPAAQLALFPGQTGVTDAGEIGFEWRRNVIEVLNGVATWTVDGTVLATVDTSTLTLGGGNIFFGHADTNSSSSADPNDSLLNVTLIDNVVVSEVIPEPASLGLVALGLGLAAAARRRV</sequence>
<feature type="signal peptide" evidence="1">
    <location>
        <begin position="1"/>
        <end position="21"/>
    </location>
</feature>